<reference evidence="9 10" key="1">
    <citation type="submission" date="2017-01" db="EMBL/GenBank/DDBJ databases">
        <authorList>
            <person name="Mah S.A."/>
            <person name="Swanson W.J."/>
            <person name="Moy G.W."/>
            <person name="Vacquier V.D."/>
        </authorList>
    </citation>
    <scope>NUCLEOTIDE SEQUENCE [LARGE SCALE GENOMIC DNA]</scope>
    <source>
        <strain evidence="9 10">NIO-1016</strain>
    </source>
</reference>
<dbReference type="AlphaFoldDB" id="A0A1N7AYX3"/>
<dbReference type="Proteomes" id="UP000215545">
    <property type="component" value="Unassembled WGS sequence"/>
</dbReference>
<organism evidence="9 10">
    <name type="scientific">Domibacillus enclensis</name>
    <dbReference type="NCBI Taxonomy" id="1017273"/>
    <lineage>
        <taxon>Bacteria</taxon>
        <taxon>Bacillati</taxon>
        <taxon>Bacillota</taxon>
        <taxon>Bacilli</taxon>
        <taxon>Bacillales</taxon>
        <taxon>Bacillaceae</taxon>
        <taxon>Domibacillus</taxon>
    </lineage>
</organism>
<evidence type="ECO:0000313" key="9">
    <source>
        <dbReference type="EMBL" id="SIR44264.1"/>
    </source>
</evidence>
<sequence>MNVSTDHIMEWLQQYESFGPLPGFLLPLLEAFLPFLPLFAFVLANVNAFGLGLGFLISWGGAVTGSFIVFLLIRRFGQQKILTFLQKNKQVDKMMNWMDRHGFAPVFLLLCFPFTPSAVVNVVAGLSHISVVQYLFAVMAGKTVMIFTISYVGHDVFALIHQPGRTAIILAVMALLWLAGKQLEKKLEQ</sequence>
<dbReference type="PANTHER" id="PTHR12677:SF55">
    <property type="entry name" value="UNDECAPRENYL PHOSPHATE TRANSPORTER SAOUHSC_00901-RELATED"/>
    <property type="match status" value="1"/>
</dbReference>
<feature type="transmembrane region" description="Helical" evidence="6">
    <location>
        <begin position="164"/>
        <end position="180"/>
    </location>
</feature>
<comment type="subcellular location">
    <subcellularLocation>
        <location evidence="1 6">Cell membrane</location>
        <topology evidence="1 6">Multi-pass membrane protein</topology>
    </subcellularLocation>
</comment>
<feature type="transmembrane region" description="Helical" evidence="6">
    <location>
        <begin position="49"/>
        <end position="73"/>
    </location>
</feature>
<evidence type="ECO:0000256" key="4">
    <source>
        <dbReference type="ARBA" id="ARBA00022989"/>
    </source>
</evidence>
<protein>
    <recommendedName>
        <fullName evidence="6">TVP38/TMEM64 family membrane protein</fullName>
    </recommendedName>
</protein>
<gene>
    <name evidence="8" type="ORF">B1B05_15475</name>
    <name evidence="9" type="ORF">SAMN05443094_10886</name>
</gene>
<dbReference type="STRING" id="1017273.SAMN05443094_10886"/>
<dbReference type="RefSeq" id="WP_082084586.1">
    <property type="nucleotide sequence ID" value="NZ_FTLX01000008.1"/>
</dbReference>
<dbReference type="PANTHER" id="PTHR12677">
    <property type="entry name" value="GOLGI APPARATUS MEMBRANE PROTEIN TVP38-RELATED"/>
    <property type="match status" value="1"/>
</dbReference>
<dbReference type="GO" id="GO:0005886">
    <property type="term" value="C:plasma membrane"/>
    <property type="evidence" value="ECO:0007669"/>
    <property type="project" value="UniProtKB-SubCell"/>
</dbReference>
<proteinExistence type="inferred from homology"/>
<evidence type="ECO:0000259" key="7">
    <source>
        <dbReference type="Pfam" id="PF09335"/>
    </source>
</evidence>
<name>A0A1N7AYX3_9BACI</name>
<evidence type="ECO:0000313" key="10">
    <source>
        <dbReference type="Proteomes" id="UP000186385"/>
    </source>
</evidence>
<keyword evidence="5 6" id="KW-0472">Membrane</keyword>
<dbReference type="Proteomes" id="UP000186385">
    <property type="component" value="Unassembled WGS sequence"/>
</dbReference>
<evidence type="ECO:0000256" key="1">
    <source>
        <dbReference type="ARBA" id="ARBA00004651"/>
    </source>
</evidence>
<evidence type="ECO:0000313" key="11">
    <source>
        <dbReference type="Proteomes" id="UP000215545"/>
    </source>
</evidence>
<evidence type="ECO:0000256" key="5">
    <source>
        <dbReference type="ARBA" id="ARBA00023136"/>
    </source>
</evidence>
<keyword evidence="11" id="KW-1185">Reference proteome</keyword>
<keyword evidence="4 6" id="KW-1133">Transmembrane helix</keyword>
<accession>A0A1N7AYX3</accession>
<reference evidence="11" key="2">
    <citation type="submission" date="2017-03" db="EMBL/GenBank/DDBJ databases">
        <title>Bacillus sp. V-88(T) DSM27956, whole genome shotgun sequencing project.</title>
        <authorList>
            <person name="Dastager S.G."/>
            <person name="Neurgaonkar P.S."/>
            <person name="Dharne M.S."/>
        </authorList>
    </citation>
    <scope>NUCLEOTIDE SEQUENCE [LARGE SCALE GENOMIC DNA]</scope>
    <source>
        <strain evidence="11">DSM 25145</strain>
    </source>
</reference>
<feature type="transmembrane region" description="Helical" evidence="6">
    <location>
        <begin position="103"/>
        <end position="126"/>
    </location>
</feature>
<evidence type="ECO:0000256" key="6">
    <source>
        <dbReference type="RuleBase" id="RU366058"/>
    </source>
</evidence>
<dbReference type="InterPro" id="IPR015414">
    <property type="entry name" value="TMEM64"/>
</dbReference>
<feature type="transmembrane region" description="Helical" evidence="6">
    <location>
        <begin position="132"/>
        <end position="152"/>
    </location>
</feature>
<dbReference type="OrthoDB" id="1651121at2"/>
<feature type="transmembrane region" description="Helical" evidence="6">
    <location>
        <begin position="21"/>
        <end position="43"/>
    </location>
</feature>
<dbReference type="InterPro" id="IPR032816">
    <property type="entry name" value="VTT_dom"/>
</dbReference>
<feature type="domain" description="VTT" evidence="7">
    <location>
        <begin position="37"/>
        <end position="154"/>
    </location>
</feature>
<dbReference type="EMBL" id="FTLX01000008">
    <property type="protein sequence ID" value="SIR44264.1"/>
    <property type="molecule type" value="Genomic_DNA"/>
</dbReference>
<evidence type="ECO:0000313" key="8">
    <source>
        <dbReference type="EMBL" id="OXS75130.1"/>
    </source>
</evidence>
<dbReference type="EMBL" id="MWSK01000008">
    <property type="protein sequence ID" value="OXS75130.1"/>
    <property type="molecule type" value="Genomic_DNA"/>
</dbReference>
<evidence type="ECO:0000256" key="3">
    <source>
        <dbReference type="ARBA" id="ARBA00022692"/>
    </source>
</evidence>
<reference evidence="8" key="3">
    <citation type="submission" date="2017-03" db="EMBL/GenBank/DDBJ databases">
        <authorList>
            <person name="Dastager S.G."/>
            <person name="Neurgaonkar P.S."/>
            <person name="Dharne M.S."/>
        </authorList>
    </citation>
    <scope>NUCLEOTIDE SEQUENCE</scope>
    <source>
        <strain evidence="8">DSM 25145</strain>
    </source>
</reference>
<keyword evidence="2 6" id="KW-1003">Cell membrane</keyword>
<comment type="similarity">
    <text evidence="6">Belongs to the TVP38/TMEM64 family.</text>
</comment>
<evidence type="ECO:0000256" key="2">
    <source>
        <dbReference type="ARBA" id="ARBA00022475"/>
    </source>
</evidence>
<dbReference type="Pfam" id="PF09335">
    <property type="entry name" value="VTT_dom"/>
    <property type="match status" value="1"/>
</dbReference>
<keyword evidence="3 6" id="KW-0812">Transmembrane</keyword>